<dbReference type="RefSeq" id="WP_147167919.1">
    <property type="nucleotide sequence ID" value="NZ_VOOR01000025.1"/>
</dbReference>
<reference evidence="3 4" key="1">
    <citation type="submission" date="2019-08" db="EMBL/GenBank/DDBJ databases">
        <title>Genome of Phaeodactylibacter luteus.</title>
        <authorList>
            <person name="Bowman J.P."/>
        </authorList>
    </citation>
    <scope>NUCLEOTIDE SEQUENCE [LARGE SCALE GENOMIC DNA]</scope>
    <source>
        <strain evidence="3 4">KCTC 42180</strain>
    </source>
</reference>
<evidence type="ECO:0000313" key="4">
    <source>
        <dbReference type="Proteomes" id="UP000321580"/>
    </source>
</evidence>
<feature type="domain" description="Haem-binding uptake Tiki superfamily ChaN" evidence="2">
    <location>
        <begin position="40"/>
        <end position="242"/>
    </location>
</feature>
<keyword evidence="3" id="KW-0449">Lipoprotein</keyword>
<dbReference type="Gene3D" id="3.40.50.11550">
    <property type="match status" value="1"/>
</dbReference>
<name>A0A5C6RKF1_9BACT</name>
<dbReference type="Pfam" id="PF04187">
    <property type="entry name" value="Cofac_haem_bdg"/>
    <property type="match status" value="1"/>
</dbReference>
<feature type="chain" id="PRO_5022712936" evidence="1">
    <location>
        <begin position="19"/>
        <end position="288"/>
    </location>
</feature>
<dbReference type="Proteomes" id="UP000321580">
    <property type="component" value="Unassembled WGS sequence"/>
</dbReference>
<feature type="signal peptide" evidence="1">
    <location>
        <begin position="1"/>
        <end position="18"/>
    </location>
</feature>
<organism evidence="3 4">
    <name type="scientific">Phaeodactylibacter luteus</name>
    <dbReference type="NCBI Taxonomy" id="1564516"/>
    <lineage>
        <taxon>Bacteria</taxon>
        <taxon>Pseudomonadati</taxon>
        <taxon>Bacteroidota</taxon>
        <taxon>Saprospiria</taxon>
        <taxon>Saprospirales</taxon>
        <taxon>Haliscomenobacteraceae</taxon>
        <taxon>Phaeodactylibacter</taxon>
    </lineage>
</organism>
<sequence length="288" mass="32103">MRTLLFCISLLLSVHANAQDLKAYQLLNAEGGAATFADIVKKSKKSDVVFFGELHNNPIAHWMQYELTKALHEEAKGSLVLGAEMFESDNQLLLTEYLNGTIPAKTFEDEARVWNNYKTDYKPLVDFALEKQLPFIATNIPRRYASLVFKGGFEALEGLAPEAQQYIAPSPVPYDPNLPGYVKMVEMMGGHGSGSANFPKAQAIKDATMAYFISQHLPEKGVFLHFNGSYHSDHYEGIVWYLKEAYAPKAKVLTITTLETDDLSAIPEGEQGKADFYLLVPSSMTKTY</sequence>
<evidence type="ECO:0000313" key="3">
    <source>
        <dbReference type="EMBL" id="TXB62703.1"/>
    </source>
</evidence>
<evidence type="ECO:0000259" key="2">
    <source>
        <dbReference type="Pfam" id="PF04187"/>
    </source>
</evidence>
<accession>A0A5C6RKF1</accession>
<proteinExistence type="predicted"/>
<dbReference type="EMBL" id="VOOR01000025">
    <property type="protein sequence ID" value="TXB62703.1"/>
    <property type="molecule type" value="Genomic_DNA"/>
</dbReference>
<dbReference type="InterPro" id="IPR007314">
    <property type="entry name" value="Cofac_haem-bd_dom"/>
</dbReference>
<dbReference type="CDD" id="cd14727">
    <property type="entry name" value="ChanN-like"/>
    <property type="match status" value="1"/>
</dbReference>
<protein>
    <submittedName>
        <fullName evidence="3">ChaN family lipoprotein</fullName>
    </submittedName>
</protein>
<keyword evidence="4" id="KW-1185">Reference proteome</keyword>
<evidence type="ECO:0000256" key="1">
    <source>
        <dbReference type="SAM" id="SignalP"/>
    </source>
</evidence>
<dbReference type="AlphaFoldDB" id="A0A5C6RKF1"/>
<keyword evidence="1" id="KW-0732">Signal</keyword>
<dbReference type="SUPFAM" id="SSF159501">
    <property type="entry name" value="EreA/ChaN-like"/>
    <property type="match status" value="1"/>
</dbReference>
<gene>
    <name evidence="3" type="ORF">FRY97_12710</name>
</gene>
<dbReference type="OrthoDB" id="1680202at2"/>
<comment type="caution">
    <text evidence="3">The sequence shown here is derived from an EMBL/GenBank/DDBJ whole genome shotgun (WGS) entry which is preliminary data.</text>
</comment>